<dbReference type="GO" id="GO:0005737">
    <property type="term" value="C:cytoplasm"/>
    <property type="evidence" value="ECO:0007669"/>
    <property type="project" value="InterPro"/>
</dbReference>
<keyword evidence="4" id="KW-0456">Lyase</keyword>
<comment type="caution">
    <text evidence="8">The sequence shown here is derived from an EMBL/GenBank/DDBJ whole genome shotgun (WGS) entry which is preliminary data.</text>
</comment>
<comment type="pathway">
    <text evidence="1">Carbohydrate degradation; 2-deoxy-D-ribose 1-phosphate degradation; D-glyceraldehyde 3-phosphate and acetaldehyde from 2-deoxy-alpha-D-ribose 1-phosphate: step 2/2.</text>
</comment>
<dbReference type="GO" id="GO:0009264">
    <property type="term" value="P:deoxyribonucleotide catabolic process"/>
    <property type="evidence" value="ECO:0007669"/>
    <property type="project" value="UniProtKB-UniRule"/>
</dbReference>
<evidence type="ECO:0000313" key="9">
    <source>
        <dbReference type="Proteomes" id="UP000060630"/>
    </source>
</evidence>
<name>A0A106Q925_9BURK</name>
<comment type="similarity">
    <text evidence="2">Belongs to the DeoC/FbaB aldolase family. DeoC type 2 subfamily.</text>
</comment>
<dbReference type="PIRSF" id="PIRSF001357">
    <property type="entry name" value="DeoC"/>
    <property type="match status" value="1"/>
</dbReference>
<dbReference type="InterPro" id="IPR011343">
    <property type="entry name" value="DeoC"/>
</dbReference>
<dbReference type="Gene3D" id="3.20.20.70">
    <property type="entry name" value="Aldolase class I"/>
    <property type="match status" value="1"/>
</dbReference>
<keyword evidence="5" id="KW-0704">Schiff base</keyword>
<dbReference type="EC" id="4.1.2.4" evidence="3 7"/>
<dbReference type="Proteomes" id="UP000060630">
    <property type="component" value="Unassembled WGS sequence"/>
</dbReference>
<comment type="catalytic activity">
    <reaction evidence="6">
        <text>2-deoxy-D-ribose 5-phosphate = D-glyceraldehyde 3-phosphate + acetaldehyde</text>
        <dbReference type="Rhea" id="RHEA:12821"/>
        <dbReference type="ChEBI" id="CHEBI:15343"/>
        <dbReference type="ChEBI" id="CHEBI:59776"/>
        <dbReference type="ChEBI" id="CHEBI:62877"/>
        <dbReference type="EC" id="4.1.2.4"/>
    </reaction>
</comment>
<dbReference type="RefSeq" id="WP_060192830.1">
    <property type="nucleotide sequence ID" value="NZ_LPHD01000065.1"/>
</dbReference>
<accession>A0A106Q925</accession>
<dbReference type="PANTHER" id="PTHR10889">
    <property type="entry name" value="DEOXYRIBOSE-PHOSPHATE ALDOLASE"/>
    <property type="match status" value="1"/>
</dbReference>
<evidence type="ECO:0000256" key="4">
    <source>
        <dbReference type="ARBA" id="ARBA00023239"/>
    </source>
</evidence>
<dbReference type="InterPro" id="IPR013785">
    <property type="entry name" value="Aldolase_TIM"/>
</dbReference>
<dbReference type="GO" id="GO:0016052">
    <property type="term" value="P:carbohydrate catabolic process"/>
    <property type="evidence" value="ECO:0007669"/>
    <property type="project" value="TreeGrafter"/>
</dbReference>
<evidence type="ECO:0000313" key="8">
    <source>
        <dbReference type="EMBL" id="KWA82241.1"/>
    </source>
</evidence>
<reference evidence="8 9" key="1">
    <citation type="submission" date="2015-11" db="EMBL/GenBank/DDBJ databases">
        <title>Expanding the genomic diversity of Burkholderia species for the development of highly accurate diagnostics.</title>
        <authorList>
            <person name="Sahl J."/>
            <person name="Keim P."/>
            <person name="Wagner D."/>
        </authorList>
    </citation>
    <scope>NUCLEOTIDE SEQUENCE [LARGE SCALE GENOMIC DNA]</scope>
    <source>
        <strain evidence="8 9">MSMB2087WGS</strain>
    </source>
</reference>
<evidence type="ECO:0000256" key="1">
    <source>
        <dbReference type="ARBA" id="ARBA00004816"/>
    </source>
</evidence>
<evidence type="ECO:0000256" key="3">
    <source>
        <dbReference type="ARBA" id="ARBA00012515"/>
    </source>
</evidence>
<evidence type="ECO:0000256" key="7">
    <source>
        <dbReference type="NCBIfam" id="TIGR00126"/>
    </source>
</evidence>
<organism evidence="8 9">
    <name type="scientific">Burkholderia ubonensis</name>
    <dbReference type="NCBI Taxonomy" id="101571"/>
    <lineage>
        <taxon>Bacteria</taxon>
        <taxon>Pseudomonadati</taxon>
        <taxon>Pseudomonadota</taxon>
        <taxon>Betaproteobacteria</taxon>
        <taxon>Burkholderiales</taxon>
        <taxon>Burkholderiaceae</taxon>
        <taxon>Burkholderia</taxon>
        <taxon>Burkholderia cepacia complex</taxon>
    </lineage>
</organism>
<proteinExistence type="inferred from homology"/>
<sequence length="265" mass="27148">MKASPIDPVSRNLLTEAALKALHLVDLTSLNDDDTDARIDALAASADTPVGTPAALCVYPRFVATARAALAARGLALRIATVTNFPSGDLPPDAAARETADAAALGADEIDVVFPYRALLAGDAQIGRELVAQCRAAAAGKCLKVIVESGELREPALIRQASEIAIEAGADFIKTSTGKVPVNATLDAAAIMLGTIRESGRTVGFKAAGGVRTADEAAAYLMLAEQVFGPGWATPATFRFGASSLLANLLAVLGHAPGAVRPSSY</sequence>
<protein>
    <recommendedName>
        <fullName evidence="3 7">Deoxyribose-phosphate aldolase</fullName>
        <ecNumber evidence="3 7">4.1.2.4</ecNumber>
    </recommendedName>
</protein>
<evidence type="ECO:0000256" key="2">
    <source>
        <dbReference type="ARBA" id="ARBA00009473"/>
    </source>
</evidence>
<dbReference type="SUPFAM" id="SSF51569">
    <property type="entry name" value="Aldolase"/>
    <property type="match status" value="1"/>
</dbReference>
<dbReference type="Pfam" id="PF01791">
    <property type="entry name" value="DeoC"/>
    <property type="match status" value="1"/>
</dbReference>
<dbReference type="GO" id="GO:0004139">
    <property type="term" value="F:deoxyribose-phosphate aldolase activity"/>
    <property type="evidence" value="ECO:0007669"/>
    <property type="project" value="UniProtKB-UniRule"/>
</dbReference>
<dbReference type="AlphaFoldDB" id="A0A106Q925"/>
<dbReference type="InterPro" id="IPR002915">
    <property type="entry name" value="DeoC/FbaB/LacD_aldolase"/>
</dbReference>
<evidence type="ECO:0000256" key="5">
    <source>
        <dbReference type="ARBA" id="ARBA00023270"/>
    </source>
</evidence>
<dbReference type="PANTHER" id="PTHR10889:SF3">
    <property type="entry name" value="DEOXYRIBOSE-PHOSPHATE ALDOLASE"/>
    <property type="match status" value="1"/>
</dbReference>
<evidence type="ECO:0000256" key="6">
    <source>
        <dbReference type="ARBA" id="ARBA00048791"/>
    </source>
</evidence>
<dbReference type="SMART" id="SM01133">
    <property type="entry name" value="DeoC"/>
    <property type="match status" value="1"/>
</dbReference>
<gene>
    <name evidence="8" type="ORF">WL29_26360</name>
</gene>
<dbReference type="NCBIfam" id="TIGR00126">
    <property type="entry name" value="deoC"/>
    <property type="match status" value="1"/>
</dbReference>
<dbReference type="EMBL" id="LPHD01000065">
    <property type="protein sequence ID" value="KWA82241.1"/>
    <property type="molecule type" value="Genomic_DNA"/>
</dbReference>